<protein>
    <submittedName>
        <fullName evidence="5">GntR family transcriptional regulator</fullName>
    </submittedName>
</protein>
<dbReference type="GO" id="GO:0045892">
    <property type="term" value="P:negative regulation of DNA-templated transcription"/>
    <property type="evidence" value="ECO:0007669"/>
    <property type="project" value="TreeGrafter"/>
</dbReference>
<name>A0A939TGF9_9ACTN</name>
<reference evidence="5" key="1">
    <citation type="submission" date="2021-03" db="EMBL/GenBank/DDBJ databases">
        <authorList>
            <person name="Kanchanasin P."/>
            <person name="Saeng-In P."/>
            <person name="Phongsopitanun W."/>
            <person name="Yuki M."/>
            <person name="Kudo T."/>
            <person name="Ohkuma M."/>
            <person name="Tanasupawat S."/>
        </authorList>
    </citation>
    <scope>NUCLEOTIDE SEQUENCE</scope>
    <source>
        <strain evidence="5">GKU 128</strain>
    </source>
</reference>
<dbReference type="AlphaFoldDB" id="A0A939TGF9"/>
<organism evidence="5 6">
    <name type="scientific">Actinomadura barringtoniae</name>
    <dbReference type="NCBI Taxonomy" id="1427535"/>
    <lineage>
        <taxon>Bacteria</taxon>
        <taxon>Bacillati</taxon>
        <taxon>Actinomycetota</taxon>
        <taxon>Actinomycetes</taxon>
        <taxon>Streptosporangiales</taxon>
        <taxon>Thermomonosporaceae</taxon>
        <taxon>Actinomadura</taxon>
    </lineage>
</organism>
<feature type="domain" description="HTH gntR-type" evidence="4">
    <location>
        <begin position="6"/>
        <end position="74"/>
    </location>
</feature>
<dbReference type="Gene3D" id="3.40.1410.10">
    <property type="entry name" value="Chorismate lyase-like"/>
    <property type="match status" value="1"/>
</dbReference>
<keyword evidence="6" id="KW-1185">Reference proteome</keyword>
<dbReference type="GO" id="GO:0003677">
    <property type="term" value="F:DNA binding"/>
    <property type="evidence" value="ECO:0007669"/>
    <property type="project" value="UniProtKB-KW"/>
</dbReference>
<dbReference type="InterPro" id="IPR000524">
    <property type="entry name" value="Tscrpt_reg_HTH_GntR"/>
</dbReference>
<evidence type="ECO:0000256" key="1">
    <source>
        <dbReference type="ARBA" id="ARBA00023015"/>
    </source>
</evidence>
<dbReference type="GO" id="GO:0003700">
    <property type="term" value="F:DNA-binding transcription factor activity"/>
    <property type="evidence" value="ECO:0007669"/>
    <property type="project" value="InterPro"/>
</dbReference>
<proteinExistence type="predicted"/>
<keyword evidence="1" id="KW-0805">Transcription regulation</keyword>
<sequence length="256" mass="28431">MSEVTGFPYQRIVEDLRAEIFDGTRAPGEKLPSENDLADQYGTSRPTVRRAIALLKSEGLVVSRQGQGAFVRPQPRVRLLISGSNYRKHRAAGLPGFNAQVLEQGLTAEQRLLDVATIEAPVDARRRLELDEGASVVVRRRLFLADGQPVALCSSYYPADMAAGTPIAEHRKIKGGVYAVIEDPAGQIHRQITRSVDDLVSRMPTREEAEALDLSTGVPVVRVIRTVYDSEDRPVEVQDSILAADRHEFRYEVQMR</sequence>
<dbReference type="InterPro" id="IPR011663">
    <property type="entry name" value="UTRA"/>
</dbReference>
<keyword evidence="2" id="KW-0238">DNA-binding</keyword>
<dbReference type="InterPro" id="IPR028978">
    <property type="entry name" value="Chorismate_lyase_/UTRA_dom_sf"/>
</dbReference>
<dbReference type="Gene3D" id="1.10.10.10">
    <property type="entry name" value="Winged helix-like DNA-binding domain superfamily/Winged helix DNA-binding domain"/>
    <property type="match status" value="1"/>
</dbReference>
<dbReference type="InterPro" id="IPR036388">
    <property type="entry name" value="WH-like_DNA-bd_sf"/>
</dbReference>
<comment type="caution">
    <text evidence="5">The sequence shown here is derived from an EMBL/GenBank/DDBJ whole genome shotgun (WGS) entry which is preliminary data.</text>
</comment>
<evidence type="ECO:0000313" key="5">
    <source>
        <dbReference type="EMBL" id="MBO2455380.1"/>
    </source>
</evidence>
<dbReference type="SUPFAM" id="SSF46785">
    <property type="entry name" value="Winged helix' DNA-binding domain"/>
    <property type="match status" value="1"/>
</dbReference>
<dbReference type="EMBL" id="JAGEOJ010000036">
    <property type="protein sequence ID" value="MBO2455380.1"/>
    <property type="molecule type" value="Genomic_DNA"/>
</dbReference>
<dbReference type="SMART" id="SM00345">
    <property type="entry name" value="HTH_GNTR"/>
    <property type="match status" value="1"/>
</dbReference>
<dbReference type="PANTHER" id="PTHR44846">
    <property type="entry name" value="MANNOSYL-D-GLYCERATE TRANSPORT/METABOLISM SYSTEM REPRESSOR MNGR-RELATED"/>
    <property type="match status" value="1"/>
</dbReference>
<dbReference type="RefSeq" id="WP_208263608.1">
    <property type="nucleotide sequence ID" value="NZ_JAGEOJ010000036.1"/>
</dbReference>
<keyword evidence="3" id="KW-0804">Transcription</keyword>
<dbReference type="CDD" id="cd07377">
    <property type="entry name" value="WHTH_GntR"/>
    <property type="match status" value="1"/>
</dbReference>
<dbReference type="Pfam" id="PF00392">
    <property type="entry name" value="GntR"/>
    <property type="match status" value="1"/>
</dbReference>
<dbReference type="InterPro" id="IPR036390">
    <property type="entry name" value="WH_DNA-bd_sf"/>
</dbReference>
<dbReference type="PANTHER" id="PTHR44846:SF17">
    <property type="entry name" value="GNTR-FAMILY TRANSCRIPTIONAL REGULATOR"/>
    <property type="match status" value="1"/>
</dbReference>
<evidence type="ECO:0000256" key="3">
    <source>
        <dbReference type="ARBA" id="ARBA00023163"/>
    </source>
</evidence>
<evidence type="ECO:0000313" key="6">
    <source>
        <dbReference type="Proteomes" id="UP000669179"/>
    </source>
</evidence>
<dbReference type="PROSITE" id="PS50949">
    <property type="entry name" value="HTH_GNTR"/>
    <property type="match status" value="1"/>
</dbReference>
<dbReference type="Proteomes" id="UP000669179">
    <property type="component" value="Unassembled WGS sequence"/>
</dbReference>
<dbReference type="Pfam" id="PF07702">
    <property type="entry name" value="UTRA"/>
    <property type="match status" value="1"/>
</dbReference>
<accession>A0A939TGF9</accession>
<dbReference type="SUPFAM" id="SSF64288">
    <property type="entry name" value="Chorismate lyase-like"/>
    <property type="match status" value="1"/>
</dbReference>
<evidence type="ECO:0000259" key="4">
    <source>
        <dbReference type="PROSITE" id="PS50949"/>
    </source>
</evidence>
<dbReference type="SMART" id="SM00866">
    <property type="entry name" value="UTRA"/>
    <property type="match status" value="1"/>
</dbReference>
<dbReference type="InterPro" id="IPR050679">
    <property type="entry name" value="Bact_HTH_transcr_reg"/>
</dbReference>
<dbReference type="PRINTS" id="PR00035">
    <property type="entry name" value="HTHGNTR"/>
</dbReference>
<gene>
    <name evidence="5" type="ORF">J4573_50465</name>
</gene>
<evidence type="ECO:0000256" key="2">
    <source>
        <dbReference type="ARBA" id="ARBA00023125"/>
    </source>
</evidence>